<dbReference type="GO" id="GO:0051287">
    <property type="term" value="F:NAD binding"/>
    <property type="evidence" value="ECO:0007669"/>
    <property type="project" value="InterPro"/>
</dbReference>
<dbReference type="Proteomes" id="UP000050898">
    <property type="component" value="Unassembled WGS sequence"/>
</dbReference>
<feature type="domain" description="Malic enzyme NAD-binding" evidence="1">
    <location>
        <begin position="1"/>
        <end position="127"/>
    </location>
</feature>
<accession>A0A0R2DZ02</accession>
<name>A0A0R2DZ02_9LACO</name>
<dbReference type="InterPro" id="IPR012302">
    <property type="entry name" value="Malic_NAD-bd"/>
</dbReference>
<dbReference type="GO" id="GO:0005829">
    <property type="term" value="C:cytosol"/>
    <property type="evidence" value="ECO:0007669"/>
    <property type="project" value="TreeGrafter"/>
</dbReference>
<organism evidence="2 3">
    <name type="scientific">Liquorilactobacillus mali KCTC 3596 = DSM 20444</name>
    <dbReference type="NCBI Taxonomy" id="1046596"/>
    <lineage>
        <taxon>Bacteria</taxon>
        <taxon>Bacillati</taxon>
        <taxon>Bacillota</taxon>
        <taxon>Bacilli</taxon>
        <taxon>Lactobacillales</taxon>
        <taxon>Lactobacillaceae</taxon>
        <taxon>Liquorilactobacillus</taxon>
    </lineage>
</organism>
<keyword evidence="3" id="KW-1185">Reference proteome</keyword>
<dbReference type="PATRIC" id="fig|1046596.6.peg.1454"/>
<reference evidence="2 3" key="1">
    <citation type="journal article" date="2015" name="Genome Announc.">
        <title>Expanding the biotechnology potential of lactobacilli through comparative genomics of 213 strains and associated genera.</title>
        <authorList>
            <person name="Sun Z."/>
            <person name="Harris H.M."/>
            <person name="McCann A."/>
            <person name="Guo C."/>
            <person name="Argimon S."/>
            <person name="Zhang W."/>
            <person name="Yang X."/>
            <person name="Jeffery I.B."/>
            <person name="Cooney J.C."/>
            <person name="Kagawa T.F."/>
            <person name="Liu W."/>
            <person name="Song Y."/>
            <person name="Salvetti E."/>
            <person name="Wrobel A."/>
            <person name="Rasinkangas P."/>
            <person name="Parkhill J."/>
            <person name="Rea M.C."/>
            <person name="O'Sullivan O."/>
            <person name="Ritari J."/>
            <person name="Douillard F.P."/>
            <person name="Paul Ross R."/>
            <person name="Yang R."/>
            <person name="Briner A.E."/>
            <person name="Felis G.E."/>
            <person name="de Vos W.M."/>
            <person name="Barrangou R."/>
            <person name="Klaenhammer T.R."/>
            <person name="Caufield P.W."/>
            <person name="Cui Y."/>
            <person name="Zhang H."/>
            <person name="O'Toole P.W."/>
        </authorList>
    </citation>
    <scope>NUCLEOTIDE SEQUENCE [LARGE SCALE GENOMIC DNA]</scope>
    <source>
        <strain evidence="2 3">DSM 20444</strain>
    </source>
</reference>
<dbReference type="Gene3D" id="3.40.50.720">
    <property type="entry name" value="NAD(P)-binding Rossmann-like Domain"/>
    <property type="match status" value="1"/>
</dbReference>
<protein>
    <submittedName>
        <fullName evidence="2">Malate dehydrogenase</fullName>
    </submittedName>
</protein>
<dbReference type="SUPFAM" id="SSF51735">
    <property type="entry name" value="NAD(P)-binding Rossmann-fold domains"/>
    <property type="match status" value="1"/>
</dbReference>
<dbReference type="PANTHER" id="PTHR23406:SF34">
    <property type="entry name" value="NAD-DEPENDENT MALIC ENZYME, MITOCHONDRIAL"/>
    <property type="match status" value="1"/>
</dbReference>
<evidence type="ECO:0000313" key="3">
    <source>
        <dbReference type="Proteomes" id="UP000050898"/>
    </source>
</evidence>
<dbReference type="SMART" id="SM00919">
    <property type="entry name" value="Malic_M"/>
    <property type="match status" value="1"/>
</dbReference>
<dbReference type="EMBL" id="AYYH01000033">
    <property type="protein sequence ID" value="KRN09118.1"/>
    <property type="molecule type" value="Genomic_DNA"/>
</dbReference>
<dbReference type="InterPro" id="IPR036291">
    <property type="entry name" value="NAD(P)-bd_dom_sf"/>
</dbReference>
<evidence type="ECO:0000259" key="1">
    <source>
        <dbReference type="SMART" id="SM00919"/>
    </source>
</evidence>
<dbReference type="AlphaFoldDB" id="A0A0R2DZ02"/>
<dbReference type="GO" id="GO:0006108">
    <property type="term" value="P:malate metabolic process"/>
    <property type="evidence" value="ECO:0007669"/>
    <property type="project" value="TreeGrafter"/>
</dbReference>
<dbReference type="PANTHER" id="PTHR23406">
    <property type="entry name" value="MALIC ENZYME-RELATED"/>
    <property type="match status" value="1"/>
</dbReference>
<comment type="caution">
    <text evidence="2">The sequence shown here is derived from an EMBL/GenBank/DDBJ whole genome shotgun (WGS) entry which is preliminary data.</text>
</comment>
<gene>
    <name evidence="2" type="ORF">FD00_GL001371</name>
</gene>
<dbReference type="Pfam" id="PF03949">
    <property type="entry name" value="Malic_M"/>
    <property type="match status" value="1"/>
</dbReference>
<dbReference type="GO" id="GO:0004470">
    <property type="term" value="F:malic enzyme activity"/>
    <property type="evidence" value="ECO:0007669"/>
    <property type="project" value="TreeGrafter"/>
</dbReference>
<evidence type="ECO:0000313" key="2">
    <source>
        <dbReference type="EMBL" id="KRN09118.1"/>
    </source>
</evidence>
<sequence>MAAHTERPIIFPLSNPTKLAEAKAEDLLKWTDGKALIATGIPVEPVEYNGVTYHIGQANNALVYPGLGLGSMAVNAKILSDGMINKAAHSLGGIVDPTQPGAAVLPPVSQLDKFSMTVANGVAQQAIDEKLTTATDAKKAVADLKWEPKY</sequence>
<proteinExistence type="predicted"/>